<dbReference type="RefSeq" id="WP_005269548.1">
    <property type="nucleotide sequence ID" value="NZ_ANPE02000148.1"/>
</dbReference>
<dbReference type="Gene3D" id="3.10.180.10">
    <property type="entry name" value="2,3-Dihydroxybiphenyl 1,2-Dioxygenase, domain 1"/>
    <property type="match status" value="1"/>
</dbReference>
<dbReference type="PANTHER" id="PTHR40265">
    <property type="entry name" value="BLL2707 PROTEIN"/>
    <property type="match status" value="1"/>
</dbReference>
<dbReference type="InterPro" id="IPR025870">
    <property type="entry name" value="Glyoxalase-like_dom"/>
</dbReference>
<feature type="domain" description="Glyoxalase-like" evidence="1">
    <location>
        <begin position="3"/>
        <end position="170"/>
    </location>
</feature>
<dbReference type="AlphaFoldDB" id="N1UTY5"/>
<evidence type="ECO:0000313" key="2">
    <source>
        <dbReference type="EMBL" id="EMY33871.1"/>
    </source>
</evidence>
<gene>
    <name evidence="2" type="ORF">D477_012625</name>
</gene>
<evidence type="ECO:0000259" key="1">
    <source>
        <dbReference type="Pfam" id="PF13468"/>
    </source>
</evidence>
<dbReference type="PANTHER" id="PTHR40265:SF1">
    <property type="entry name" value="GLYOXALASE-LIKE DOMAIN-CONTAINING PROTEIN"/>
    <property type="match status" value="1"/>
</dbReference>
<dbReference type="InterPro" id="IPR029068">
    <property type="entry name" value="Glyas_Bleomycin-R_OHBP_Dase"/>
</dbReference>
<accession>N1UTY5</accession>
<reference evidence="2 3" key="1">
    <citation type="journal article" date="2013" name="Genome Announc.">
        <title>Draft Genome Sequence of Arthrobacter crystallopoietes Strain BAB-32, Revealing Genes for Bioremediation.</title>
        <authorList>
            <person name="Joshi M.N."/>
            <person name="Pandit A.S."/>
            <person name="Sharma A."/>
            <person name="Pandya R.V."/>
            <person name="Desai S.M."/>
            <person name="Saxena A.K."/>
            <person name="Bagatharia S.B."/>
        </authorList>
    </citation>
    <scope>NUCLEOTIDE SEQUENCE [LARGE SCALE GENOMIC DNA]</scope>
    <source>
        <strain evidence="2 3">BAB-32</strain>
    </source>
</reference>
<dbReference type="OrthoDB" id="8857320at2"/>
<comment type="caution">
    <text evidence="2">The sequence shown here is derived from an EMBL/GenBank/DDBJ whole genome shotgun (WGS) entry which is preliminary data.</text>
</comment>
<sequence>MRFDHVSYACEPDGLAATTDRIAATLGIEAVKGGVHPRFGTRNMIFPLTDRHYLEVVEVLDHPASDKAPFGQAVRARSEAGGGWMGWCVEVDDLTPFEERLGRQAVPGNRKFPDGRELTWQQIGIKGLIADPQVPYMLRWDDGTEDLHPSNAYAATAKLIGLTIGGSSARVADWLGTPVDALLDDVKVAWTAPNGTPGIMSVRFETPKASSSSSGDIPGHIGPLQAVPIPANPRIADGWSGPFPCRGLPMWPGSGGAARVPAGLARVPAG</sequence>
<evidence type="ECO:0000313" key="3">
    <source>
        <dbReference type="Proteomes" id="UP000010729"/>
    </source>
</evidence>
<keyword evidence="3" id="KW-1185">Reference proteome</keyword>
<organism evidence="2 3">
    <name type="scientific">Arthrobacter crystallopoietes BAB-32</name>
    <dbReference type="NCBI Taxonomy" id="1246476"/>
    <lineage>
        <taxon>Bacteria</taxon>
        <taxon>Bacillati</taxon>
        <taxon>Actinomycetota</taxon>
        <taxon>Actinomycetes</taxon>
        <taxon>Micrococcales</taxon>
        <taxon>Micrococcaceae</taxon>
        <taxon>Crystallibacter</taxon>
    </lineage>
</organism>
<dbReference type="EMBL" id="ANPE02000148">
    <property type="protein sequence ID" value="EMY33871.1"/>
    <property type="molecule type" value="Genomic_DNA"/>
</dbReference>
<protein>
    <recommendedName>
        <fullName evidence="1">Glyoxalase-like domain-containing protein</fullName>
    </recommendedName>
</protein>
<proteinExistence type="predicted"/>
<dbReference type="Pfam" id="PF13468">
    <property type="entry name" value="Glyoxalase_3"/>
    <property type="match status" value="1"/>
</dbReference>
<dbReference type="SUPFAM" id="SSF54593">
    <property type="entry name" value="Glyoxalase/Bleomycin resistance protein/Dihydroxybiphenyl dioxygenase"/>
    <property type="match status" value="1"/>
</dbReference>
<name>N1UTY5_9MICC</name>
<dbReference type="Proteomes" id="UP000010729">
    <property type="component" value="Unassembled WGS sequence"/>
</dbReference>